<reference evidence="2 3" key="2">
    <citation type="journal article" date="2022" name="Int. J. Syst. Evol. Microbiol.">
        <title>Strains of Bradyrhizobium barranii sp. nov. associated with legumes native to Canada are symbionts of soybeans and belong to different subspecies (subsp. barranii subsp. nov. and subsp. apii subsp. nov.) and symbiovars (sv. glycinearum and sv. septentrionale).</title>
        <authorList>
            <person name="Bromfield E.S.P."/>
            <person name="Cloutier S."/>
            <person name="Wasai-Hara S."/>
            <person name="Minamisawa K."/>
        </authorList>
    </citation>
    <scope>NUCLEOTIDE SEQUENCE [LARGE SCALE GENOMIC DNA]</scope>
    <source>
        <strain evidence="2 3">144S4</strain>
    </source>
</reference>
<dbReference type="Gene3D" id="6.20.230.10">
    <property type="match status" value="1"/>
</dbReference>
<dbReference type="EMBL" id="CP086136">
    <property type="protein sequence ID" value="UEM11981.1"/>
    <property type="molecule type" value="Genomic_DNA"/>
</dbReference>
<evidence type="ECO:0000313" key="3">
    <source>
        <dbReference type="Proteomes" id="UP000664702"/>
    </source>
</evidence>
<name>A0A939MEJ4_9BRAD</name>
<dbReference type="EMBL" id="JAGEMI010000001">
    <property type="protein sequence ID" value="MBO1868467.1"/>
    <property type="molecule type" value="Genomic_DNA"/>
</dbReference>
<accession>A0A939MEJ4</accession>
<evidence type="ECO:0008006" key="4">
    <source>
        <dbReference type="Google" id="ProtNLM"/>
    </source>
</evidence>
<evidence type="ECO:0000313" key="1">
    <source>
        <dbReference type="EMBL" id="MBO1868467.1"/>
    </source>
</evidence>
<organism evidence="1">
    <name type="scientific">Bradyrhizobium barranii subsp. barranii</name>
    <dbReference type="NCBI Taxonomy" id="2823807"/>
    <lineage>
        <taxon>Bacteria</taxon>
        <taxon>Pseudomonadati</taxon>
        <taxon>Pseudomonadota</taxon>
        <taxon>Alphaproteobacteria</taxon>
        <taxon>Hyphomicrobiales</taxon>
        <taxon>Nitrobacteraceae</taxon>
        <taxon>Bradyrhizobium</taxon>
        <taxon>Bradyrhizobium barranii</taxon>
    </lineage>
</organism>
<reference evidence="1" key="1">
    <citation type="submission" date="2021-03" db="EMBL/GenBank/DDBJ databases">
        <title>Whole Genome Sequence of Bradyrhizobium sp. Strain 144S4.</title>
        <authorList>
            <person name="Bromfield E.S.P."/>
            <person name="Cloutier S."/>
        </authorList>
    </citation>
    <scope>NUCLEOTIDE SEQUENCE [LARGE SCALE GENOMIC DNA]</scope>
    <source>
        <strain evidence="1">144S4</strain>
    </source>
</reference>
<proteinExistence type="predicted"/>
<dbReference type="Proteomes" id="UP000664702">
    <property type="component" value="Chromosome"/>
</dbReference>
<gene>
    <name evidence="2" type="ORF">J4G43_047330</name>
    <name evidence="1" type="ORF">J4G43_49035</name>
</gene>
<sequence>MSYDVVVSTDSDVIIQTEPGADVTVAADFEVVEIDIPEQGPPGPPGPRGNSVLYGVGPPPAGIGINGDFYIDTATHFIYGPKSGGVWPAGVSLTGPQGPRGNSVLYGSTDPTGANGVDGDFWINTTTHFIFGPKASGAWPAGTSLIGPQGPQGAQGVRGSLWYEGAGAPGTISGALAEDNYLNTTNGDVYTYSGTSWGSPVGNIRGPQGVPGPQGNQGVPGATGQRGSLWYEGAGAPGTISGALANDNYLNVTTGDVYNYSGSAWGSPVGNIRGPQGPQGPVGQVPEAPTDGGYYARRNSAWVAAVDVGAVRFDAAQALTDAQAEQARKNVYAAPFDALAYNGMQINGACEVSQERPLGQATTTGYFCDGWATVRAGTSAGYGFLGGGAAPLFSWASSYQTTAQAVMGAGDYVVLYQPIEGWRVARLGWGAAAAQPMTIGFWSCHARPGLYSVAIKNGGATRSYAATYNHAAANVAQWNVITIPGDTTGTWAKDNTSGVIVVFTLACGSTYTAPAANTWYGGNYNAVPGQVNGVQATSESFRIGNFIVLPGVEAPPASRSQYIMRPFDQELTTCQRYLRRTYDYGVAAGAVTNTGMMNFYVDNLPSASGRAMYFPIVLYPPMRVAPTVQTYSPGTGAAGKARSGNSGGDMSCAANYGSSTGFSLSINDPNTAAAVNAQFHWEANARL</sequence>
<dbReference type="AlphaFoldDB" id="A0A939MEJ4"/>
<dbReference type="RefSeq" id="WP_208088941.1">
    <property type="nucleotide sequence ID" value="NZ_CP086136.1"/>
</dbReference>
<protein>
    <recommendedName>
        <fullName evidence="4">Collagen-like protein</fullName>
    </recommendedName>
</protein>
<evidence type="ECO:0000313" key="2">
    <source>
        <dbReference type="EMBL" id="UEM11981.1"/>
    </source>
</evidence>
<dbReference type="KEGG" id="bban:J4G43_047330"/>